<name>A0A8K0UHB2_9AGAR</name>
<protein>
    <submittedName>
        <fullName evidence="1">Uncharacterized protein</fullName>
    </submittedName>
</protein>
<accession>A0A8K0UHB2</accession>
<sequence>MPTALFRTTRRTASGTQYQTLQDVEYWQVAQEMLQAGLRLDDIPTLRSFFLQVFVPVTTNGIGDPVVIASSLTQAAFSQRGGDISLFISGILDVVHFHSAMFPPQHASQVFPSGNAVIRRLRSIGRHRPSSNDRRRFSAIGIHLRTISRALANGGYCLFLYARPSSRNHLNANLEVVISPLLHDAITLHGTSSVTTFTRFLQDIIRRAVIVEQ</sequence>
<reference evidence="1" key="1">
    <citation type="journal article" date="2021" name="New Phytol.">
        <title>Evolutionary innovations through gain and loss of genes in the ectomycorrhizal Boletales.</title>
        <authorList>
            <person name="Wu G."/>
            <person name="Miyauchi S."/>
            <person name="Morin E."/>
            <person name="Kuo A."/>
            <person name="Drula E."/>
            <person name="Varga T."/>
            <person name="Kohler A."/>
            <person name="Feng B."/>
            <person name="Cao Y."/>
            <person name="Lipzen A."/>
            <person name="Daum C."/>
            <person name="Hundley H."/>
            <person name="Pangilinan J."/>
            <person name="Johnson J."/>
            <person name="Barry K."/>
            <person name="LaButti K."/>
            <person name="Ng V."/>
            <person name="Ahrendt S."/>
            <person name="Min B."/>
            <person name="Choi I.G."/>
            <person name="Park H."/>
            <person name="Plett J.M."/>
            <person name="Magnuson J."/>
            <person name="Spatafora J.W."/>
            <person name="Nagy L.G."/>
            <person name="Henrissat B."/>
            <person name="Grigoriev I.V."/>
            <person name="Yang Z.L."/>
            <person name="Xu J."/>
            <person name="Martin F.M."/>
        </authorList>
    </citation>
    <scope>NUCLEOTIDE SEQUENCE</scope>
    <source>
        <strain evidence="1">KKN 215</strain>
    </source>
</reference>
<evidence type="ECO:0000313" key="2">
    <source>
        <dbReference type="Proteomes" id="UP000813824"/>
    </source>
</evidence>
<dbReference type="AlphaFoldDB" id="A0A8K0UHB2"/>
<gene>
    <name evidence="1" type="ORF">BXZ70DRAFT_468945</name>
</gene>
<evidence type="ECO:0000313" key="1">
    <source>
        <dbReference type="EMBL" id="KAH8091794.1"/>
    </source>
</evidence>
<keyword evidence="2" id="KW-1185">Reference proteome</keyword>
<proteinExistence type="predicted"/>
<comment type="caution">
    <text evidence="1">The sequence shown here is derived from an EMBL/GenBank/DDBJ whole genome shotgun (WGS) entry which is preliminary data.</text>
</comment>
<organism evidence="1 2">
    <name type="scientific">Cristinia sonorae</name>
    <dbReference type="NCBI Taxonomy" id="1940300"/>
    <lineage>
        <taxon>Eukaryota</taxon>
        <taxon>Fungi</taxon>
        <taxon>Dikarya</taxon>
        <taxon>Basidiomycota</taxon>
        <taxon>Agaricomycotina</taxon>
        <taxon>Agaricomycetes</taxon>
        <taxon>Agaricomycetidae</taxon>
        <taxon>Agaricales</taxon>
        <taxon>Pleurotineae</taxon>
        <taxon>Stephanosporaceae</taxon>
        <taxon>Cristinia</taxon>
    </lineage>
</organism>
<dbReference type="Proteomes" id="UP000813824">
    <property type="component" value="Unassembled WGS sequence"/>
</dbReference>
<dbReference type="EMBL" id="JAEVFJ010000034">
    <property type="protein sequence ID" value="KAH8091794.1"/>
    <property type="molecule type" value="Genomic_DNA"/>
</dbReference>